<evidence type="ECO:0000313" key="3">
    <source>
        <dbReference type="Proteomes" id="UP000572680"/>
    </source>
</evidence>
<protein>
    <submittedName>
        <fullName evidence="2">Transcriptional regulator with XRE-family HTH domain</fullName>
    </submittedName>
</protein>
<comment type="caution">
    <text evidence="2">The sequence shown here is derived from an EMBL/GenBank/DDBJ whole genome shotgun (WGS) entry which is preliminary data.</text>
</comment>
<dbReference type="GO" id="GO:0003677">
    <property type="term" value="F:DNA binding"/>
    <property type="evidence" value="ECO:0007669"/>
    <property type="project" value="InterPro"/>
</dbReference>
<reference evidence="2 3" key="1">
    <citation type="submission" date="2020-08" db="EMBL/GenBank/DDBJ databases">
        <title>Genomic Encyclopedia of Type Strains, Phase IV (KMG-IV): sequencing the most valuable type-strain genomes for metagenomic binning, comparative biology and taxonomic classification.</title>
        <authorList>
            <person name="Goeker M."/>
        </authorList>
    </citation>
    <scope>NUCLEOTIDE SEQUENCE [LARGE SCALE GENOMIC DNA]</scope>
    <source>
        <strain evidence="2 3">DSM 44197</strain>
    </source>
</reference>
<dbReference type="SUPFAM" id="SSF47413">
    <property type="entry name" value="lambda repressor-like DNA-binding domains"/>
    <property type="match status" value="1"/>
</dbReference>
<proteinExistence type="predicted"/>
<feature type="domain" description="HTH cro/C1-type" evidence="1">
    <location>
        <begin position="28"/>
        <end position="81"/>
    </location>
</feature>
<dbReference type="InterPro" id="IPR010982">
    <property type="entry name" value="Lambda_DNA-bd_dom_sf"/>
</dbReference>
<dbReference type="Gene3D" id="1.10.260.40">
    <property type="entry name" value="lambda repressor-like DNA-binding domains"/>
    <property type="match status" value="1"/>
</dbReference>
<dbReference type="SMART" id="SM00530">
    <property type="entry name" value="HTH_XRE"/>
    <property type="match status" value="1"/>
</dbReference>
<dbReference type="InterPro" id="IPR001387">
    <property type="entry name" value="Cro/C1-type_HTH"/>
</dbReference>
<gene>
    <name evidence="2" type="ORF">HNR61_005983</name>
</gene>
<sequence length="275" mass="31922">MADVDYRRFQAVGNPPKTTESINFGREVRQRRKRAKISQQELADRLSVVRSYISQVETGAAQCREDFAQRMDSALNTGTEIHEAWKEFIEPLHEDDVIPQYFADFEKAEQKANEIRAYEAYRVHGLLQTQSYARVLLNDEDALARRIKRQEWLARNPAPLLCAVLDESILYRQIGTPEVMREQLQYLVEVSERENIKLQVAPVSWYRGVRGSFIIATLPNRQEVMYATHQFGGAMTHEPFHIERAARTMATLQAEALNVKDTRALIRKVIEERWT</sequence>
<keyword evidence="3" id="KW-1185">Reference proteome</keyword>
<name>A0A7W3QP72_ACTNM</name>
<dbReference type="Proteomes" id="UP000572680">
    <property type="component" value="Unassembled WGS sequence"/>
</dbReference>
<dbReference type="CDD" id="cd00093">
    <property type="entry name" value="HTH_XRE"/>
    <property type="match status" value="1"/>
</dbReference>
<accession>A0A7W3QP72</accession>
<dbReference type="EMBL" id="JACJIA010000008">
    <property type="protein sequence ID" value="MBA8954329.1"/>
    <property type="molecule type" value="Genomic_DNA"/>
</dbReference>
<evidence type="ECO:0000259" key="1">
    <source>
        <dbReference type="PROSITE" id="PS50943"/>
    </source>
</evidence>
<dbReference type="Pfam" id="PF19054">
    <property type="entry name" value="DUF5753"/>
    <property type="match status" value="1"/>
</dbReference>
<dbReference type="AlphaFoldDB" id="A0A7W3QP72"/>
<evidence type="ECO:0000313" key="2">
    <source>
        <dbReference type="EMBL" id="MBA8954329.1"/>
    </source>
</evidence>
<dbReference type="RefSeq" id="WP_182846415.1">
    <property type="nucleotide sequence ID" value="NZ_BAAALP010000023.1"/>
</dbReference>
<dbReference type="PROSITE" id="PS50943">
    <property type="entry name" value="HTH_CROC1"/>
    <property type="match status" value="1"/>
</dbReference>
<dbReference type="Pfam" id="PF13560">
    <property type="entry name" value="HTH_31"/>
    <property type="match status" value="1"/>
</dbReference>
<organism evidence="2 3">
    <name type="scientific">Actinomadura namibiensis</name>
    <dbReference type="NCBI Taxonomy" id="182080"/>
    <lineage>
        <taxon>Bacteria</taxon>
        <taxon>Bacillati</taxon>
        <taxon>Actinomycetota</taxon>
        <taxon>Actinomycetes</taxon>
        <taxon>Streptosporangiales</taxon>
        <taxon>Thermomonosporaceae</taxon>
        <taxon>Actinomadura</taxon>
    </lineage>
</organism>
<dbReference type="InterPro" id="IPR043917">
    <property type="entry name" value="DUF5753"/>
</dbReference>